<dbReference type="RefSeq" id="WP_082883647.1">
    <property type="nucleotide sequence ID" value="NZ_FCOX02000187.1"/>
</dbReference>
<dbReference type="OrthoDB" id="6078507at2"/>
<organism evidence="2 3">
    <name type="scientific">Caballeronia calidae</name>
    <dbReference type="NCBI Taxonomy" id="1777139"/>
    <lineage>
        <taxon>Bacteria</taxon>
        <taxon>Pseudomonadati</taxon>
        <taxon>Pseudomonadota</taxon>
        <taxon>Betaproteobacteria</taxon>
        <taxon>Burkholderiales</taxon>
        <taxon>Burkholderiaceae</taxon>
        <taxon>Caballeronia</taxon>
    </lineage>
</organism>
<dbReference type="AlphaFoldDB" id="A0A158EK00"/>
<evidence type="ECO:0000313" key="3">
    <source>
        <dbReference type="Proteomes" id="UP000071859"/>
    </source>
</evidence>
<proteinExistence type="predicted"/>
<comment type="caution">
    <text evidence="2">The sequence shown here is derived from an EMBL/GenBank/DDBJ whole genome shotgun (WGS) entry which is preliminary data.</text>
</comment>
<dbReference type="EMBL" id="FCOX02000187">
    <property type="protein sequence ID" value="SAL07231.1"/>
    <property type="molecule type" value="Genomic_DNA"/>
</dbReference>
<dbReference type="SUPFAM" id="SSF103642">
    <property type="entry name" value="Sec-C motif"/>
    <property type="match status" value="1"/>
</dbReference>
<keyword evidence="3" id="KW-1185">Reference proteome</keyword>
<accession>A0A158EK00</accession>
<name>A0A158EK00_9BURK</name>
<evidence type="ECO:0000256" key="1">
    <source>
        <dbReference type="SAM" id="MobiDB-lite"/>
    </source>
</evidence>
<dbReference type="Pfam" id="PF02810">
    <property type="entry name" value="SEC-C"/>
    <property type="match status" value="1"/>
</dbReference>
<dbReference type="Gene3D" id="3.10.450.50">
    <property type="match status" value="1"/>
</dbReference>
<reference evidence="2" key="1">
    <citation type="submission" date="2016-01" db="EMBL/GenBank/DDBJ databases">
        <authorList>
            <person name="Peeters C."/>
        </authorList>
    </citation>
    <scope>NUCLEOTIDE SEQUENCE</scope>
    <source>
        <strain evidence="2">LMG 29321</strain>
    </source>
</reference>
<dbReference type="InterPro" id="IPR004027">
    <property type="entry name" value="SEC_C_motif"/>
</dbReference>
<feature type="region of interest" description="Disordered" evidence="1">
    <location>
        <begin position="56"/>
        <end position="94"/>
    </location>
</feature>
<protein>
    <submittedName>
        <fullName evidence="2">Uncharacterized protein</fullName>
    </submittedName>
</protein>
<dbReference type="Proteomes" id="UP000071859">
    <property type="component" value="Unassembled WGS sequence"/>
</dbReference>
<gene>
    <name evidence="2" type="ORF">AWB78_08486</name>
</gene>
<evidence type="ECO:0000313" key="2">
    <source>
        <dbReference type="EMBL" id="SAL07231.1"/>
    </source>
</evidence>
<sequence length="94" mass="10518">MPKIGSEKRPIIVRVRSGDRAHYEAQVCQQNGWHYIIGFEGPEDISDLENALNPPLPIQSTKVERNSPCPCGSGRKYRSAAALRRTGADRREVD</sequence>